<name>A0ABY5L4W9_9CELL</name>
<accession>A0ABY5L4W9</accession>
<dbReference type="InterPro" id="IPR002734">
    <property type="entry name" value="RibDG_C"/>
</dbReference>
<keyword evidence="3" id="KW-1185">Reference proteome</keyword>
<dbReference type="Proteomes" id="UP001316189">
    <property type="component" value="Chromosome"/>
</dbReference>
<sequence length="181" mass="19531">MTLTQYYVAASMDGHIADADGSLDWLLQFNDAEGVGEHIEAFMADVGALAMGASTYEFLLGEPEWPYPGLPAIVFTHRDLPRFPDADITLTSDDVADVHARLVEAAAGRNVWLVGGGGLVAQFAERGLIDEIWLGIAPVVLGGGAPLLPARLPGVWDLQDVERLGRSFVELRYRRQGAGQE</sequence>
<feature type="domain" description="Bacterial bifunctional deaminase-reductase C-terminal" evidence="1">
    <location>
        <begin position="8"/>
        <end position="151"/>
    </location>
</feature>
<evidence type="ECO:0000313" key="3">
    <source>
        <dbReference type="Proteomes" id="UP001316189"/>
    </source>
</evidence>
<reference evidence="2 3" key="1">
    <citation type="submission" date="2022-07" db="EMBL/GenBank/DDBJ databases">
        <title>Novel species in genus cellulomonas.</title>
        <authorList>
            <person name="Ye L."/>
        </authorList>
    </citation>
    <scope>NUCLEOTIDE SEQUENCE [LARGE SCALE GENOMIC DNA]</scope>
    <source>
        <strain evidence="3">zg-Y338</strain>
    </source>
</reference>
<dbReference type="PANTHER" id="PTHR38011:SF11">
    <property type="entry name" value="2,5-DIAMINO-6-RIBOSYLAMINO-4(3H)-PYRIMIDINONE 5'-PHOSPHATE REDUCTASE"/>
    <property type="match status" value="1"/>
</dbReference>
<proteinExistence type="predicted"/>
<dbReference type="RefSeq" id="WP_227568833.1">
    <property type="nucleotide sequence ID" value="NZ_CP101988.1"/>
</dbReference>
<dbReference type="PANTHER" id="PTHR38011">
    <property type="entry name" value="DIHYDROFOLATE REDUCTASE FAMILY PROTEIN (AFU_ORTHOLOGUE AFUA_8G06820)"/>
    <property type="match status" value="1"/>
</dbReference>
<evidence type="ECO:0000313" key="2">
    <source>
        <dbReference type="EMBL" id="UUI76551.1"/>
    </source>
</evidence>
<gene>
    <name evidence="2" type="ORF">NP064_06595</name>
</gene>
<protein>
    <submittedName>
        <fullName evidence="2">Dihydrofolate reductase family protein</fullName>
    </submittedName>
</protein>
<dbReference type="EMBL" id="CP101988">
    <property type="protein sequence ID" value="UUI76551.1"/>
    <property type="molecule type" value="Genomic_DNA"/>
</dbReference>
<dbReference type="Pfam" id="PF01872">
    <property type="entry name" value="RibD_C"/>
    <property type="match status" value="1"/>
</dbReference>
<organism evidence="2 3">
    <name type="scientific">Cellulomonas chengniuliangii</name>
    <dbReference type="NCBI Taxonomy" id="2968084"/>
    <lineage>
        <taxon>Bacteria</taxon>
        <taxon>Bacillati</taxon>
        <taxon>Actinomycetota</taxon>
        <taxon>Actinomycetes</taxon>
        <taxon>Micrococcales</taxon>
        <taxon>Cellulomonadaceae</taxon>
        <taxon>Cellulomonas</taxon>
    </lineage>
</organism>
<dbReference type="InterPro" id="IPR024072">
    <property type="entry name" value="DHFR-like_dom_sf"/>
</dbReference>
<dbReference type="InterPro" id="IPR050765">
    <property type="entry name" value="Riboflavin_Biosynth_HTPR"/>
</dbReference>
<evidence type="ECO:0000259" key="1">
    <source>
        <dbReference type="Pfam" id="PF01872"/>
    </source>
</evidence>
<dbReference type="Gene3D" id="3.40.430.10">
    <property type="entry name" value="Dihydrofolate Reductase, subunit A"/>
    <property type="match status" value="1"/>
</dbReference>
<dbReference type="SUPFAM" id="SSF53597">
    <property type="entry name" value="Dihydrofolate reductase-like"/>
    <property type="match status" value="1"/>
</dbReference>